<name>A0A1H5MXQ6_9FLAO</name>
<keyword evidence="4" id="KW-1185">Reference proteome</keyword>
<organism evidence="3 4">
    <name type="scientific">Salinimicrobium catena</name>
    <dbReference type="NCBI Taxonomy" id="390640"/>
    <lineage>
        <taxon>Bacteria</taxon>
        <taxon>Pseudomonadati</taxon>
        <taxon>Bacteroidota</taxon>
        <taxon>Flavobacteriia</taxon>
        <taxon>Flavobacteriales</taxon>
        <taxon>Flavobacteriaceae</taxon>
        <taxon>Salinimicrobium</taxon>
    </lineage>
</organism>
<dbReference type="STRING" id="390640.SAMN04488034_103186"/>
<gene>
    <name evidence="3" type="ORF">SAMN04488034_103186</name>
</gene>
<accession>A0A1H5MXQ6</accession>
<dbReference type="Pfam" id="PF09990">
    <property type="entry name" value="DUF2231"/>
    <property type="match status" value="1"/>
</dbReference>
<feature type="transmembrane region" description="Helical" evidence="1">
    <location>
        <begin position="12"/>
        <end position="35"/>
    </location>
</feature>
<dbReference type="EMBL" id="FNUG01000003">
    <property type="protein sequence ID" value="SEE94149.1"/>
    <property type="molecule type" value="Genomic_DNA"/>
</dbReference>
<keyword evidence="1" id="KW-0812">Transmembrane</keyword>
<protein>
    <submittedName>
        <fullName evidence="3">Uncharacterized membrane protein</fullName>
    </submittedName>
</protein>
<dbReference type="Proteomes" id="UP000199448">
    <property type="component" value="Unassembled WGS sequence"/>
</dbReference>
<feature type="transmembrane region" description="Helical" evidence="1">
    <location>
        <begin position="88"/>
        <end position="105"/>
    </location>
</feature>
<dbReference type="AlphaFoldDB" id="A0A1H5MXQ6"/>
<proteinExistence type="predicted"/>
<evidence type="ECO:0000313" key="4">
    <source>
        <dbReference type="Proteomes" id="UP000199448"/>
    </source>
</evidence>
<keyword evidence="1" id="KW-0472">Membrane</keyword>
<keyword evidence="1" id="KW-1133">Transmembrane helix</keyword>
<feature type="transmembrane region" description="Helical" evidence="1">
    <location>
        <begin position="117"/>
        <end position="136"/>
    </location>
</feature>
<reference evidence="3 4" key="1">
    <citation type="submission" date="2016-10" db="EMBL/GenBank/DDBJ databases">
        <authorList>
            <person name="de Groot N.N."/>
        </authorList>
    </citation>
    <scope>NUCLEOTIDE SEQUENCE [LARGE SCALE GENOMIC DNA]</scope>
    <source>
        <strain evidence="3 4">DSM 23553</strain>
    </source>
</reference>
<evidence type="ECO:0000259" key="2">
    <source>
        <dbReference type="Pfam" id="PF09990"/>
    </source>
</evidence>
<dbReference type="RefSeq" id="WP_093113129.1">
    <property type="nucleotide sequence ID" value="NZ_FNGG01000003.1"/>
</dbReference>
<feature type="domain" description="DUF2231" evidence="2">
    <location>
        <begin position="13"/>
        <end position="151"/>
    </location>
</feature>
<dbReference type="InterPro" id="IPR019251">
    <property type="entry name" value="DUF2231_TM"/>
</dbReference>
<sequence>MEQVPDFWRTEVFHPLSVHFPIALLVVAFLFKIIALRYRREVWERGGSVLLGLGVIGIWVAIFTGNLADGIVSRKLCDPTVLKDHENYAWITAWLFTAGAAIDFLRYIKLPLFKSRVFLVVVLLILTGGNALLTYVGHLGATLVYQQAAGVYVPSGDCAEFE</sequence>
<evidence type="ECO:0000313" key="3">
    <source>
        <dbReference type="EMBL" id="SEE94149.1"/>
    </source>
</evidence>
<feature type="transmembrane region" description="Helical" evidence="1">
    <location>
        <begin position="47"/>
        <end position="68"/>
    </location>
</feature>
<dbReference type="OrthoDB" id="5298381at2"/>
<evidence type="ECO:0000256" key="1">
    <source>
        <dbReference type="SAM" id="Phobius"/>
    </source>
</evidence>